<accession>A0A6V8NB98</accession>
<feature type="transmembrane region" description="Helical" evidence="5">
    <location>
        <begin position="366"/>
        <end position="383"/>
    </location>
</feature>
<feature type="transmembrane region" description="Helical" evidence="5">
    <location>
        <begin position="116"/>
        <end position="138"/>
    </location>
</feature>
<dbReference type="Pfam" id="PF00916">
    <property type="entry name" value="Sulfate_transp"/>
    <property type="match status" value="1"/>
</dbReference>
<feature type="transmembrane region" description="Helical" evidence="5">
    <location>
        <begin position="224"/>
        <end position="250"/>
    </location>
</feature>
<evidence type="ECO:0000256" key="2">
    <source>
        <dbReference type="ARBA" id="ARBA00022692"/>
    </source>
</evidence>
<keyword evidence="3 5" id="KW-1133">Transmembrane helix</keyword>
<dbReference type="InterPro" id="IPR011547">
    <property type="entry name" value="SLC26A/SulP_dom"/>
</dbReference>
<dbReference type="CDD" id="cd07042">
    <property type="entry name" value="STAS_SulP_like_sulfate_transporter"/>
    <property type="match status" value="1"/>
</dbReference>
<feature type="domain" description="STAS" evidence="6">
    <location>
        <begin position="455"/>
        <end position="573"/>
    </location>
</feature>
<feature type="transmembrane region" description="Helical" evidence="5">
    <location>
        <begin position="91"/>
        <end position="110"/>
    </location>
</feature>
<feature type="transmembrane region" description="Helical" evidence="5">
    <location>
        <begin position="403"/>
        <end position="430"/>
    </location>
</feature>
<evidence type="ECO:0000256" key="4">
    <source>
        <dbReference type="ARBA" id="ARBA00023136"/>
    </source>
</evidence>
<organism evidence="7 8">
    <name type="scientific">Geomonas limicola</name>
    <dbReference type="NCBI Taxonomy" id="2740186"/>
    <lineage>
        <taxon>Bacteria</taxon>
        <taxon>Pseudomonadati</taxon>
        <taxon>Thermodesulfobacteriota</taxon>
        <taxon>Desulfuromonadia</taxon>
        <taxon>Geobacterales</taxon>
        <taxon>Geobacteraceae</taxon>
        <taxon>Geomonas</taxon>
    </lineage>
</organism>
<reference evidence="8" key="1">
    <citation type="submission" date="2020-06" db="EMBL/GenBank/DDBJ databases">
        <title>Draft genomic sequecing of Geomonas sp. Red745.</title>
        <authorList>
            <person name="Itoh H."/>
            <person name="Xu Z.X."/>
            <person name="Ushijima N."/>
            <person name="Masuda Y."/>
            <person name="Shiratori Y."/>
            <person name="Senoo K."/>
        </authorList>
    </citation>
    <scope>NUCLEOTIDE SEQUENCE [LARGE SCALE GENOMIC DNA]</scope>
    <source>
        <strain evidence="8">Red745</strain>
    </source>
</reference>
<keyword evidence="2 5" id="KW-0812">Transmembrane</keyword>
<dbReference type="Pfam" id="PF01740">
    <property type="entry name" value="STAS"/>
    <property type="match status" value="1"/>
</dbReference>
<dbReference type="SUPFAM" id="SSF52091">
    <property type="entry name" value="SpoIIaa-like"/>
    <property type="match status" value="1"/>
</dbReference>
<dbReference type="NCBIfam" id="TIGR00815">
    <property type="entry name" value="sulP"/>
    <property type="match status" value="1"/>
</dbReference>
<dbReference type="InterPro" id="IPR001902">
    <property type="entry name" value="SLC26A/SulP_fam"/>
</dbReference>
<evidence type="ECO:0000313" key="7">
    <source>
        <dbReference type="EMBL" id="GFO69781.1"/>
    </source>
</evidence>
<feature type="transmembrane region" description="Helical" evidence="5">
    <location>
        <begin position="270"/>
        <end position="293"/>
    </location>
</feature>
<evidence type="ECO:0000313" key="8">
    <source>
        <dbReference type="Proteomes" id="UP000587586"/>
    </source>
</evidence>
<evidence type="ECO:0000256" key="3">
    <source>
        <dbReference type="ARBA" id="ARBA00022989"/>
    </source>
</evidence>
<feature type="transmembrane region" description="Helical" evidence="5">
    <location>
        <begin position="198"/>
        <end position="217"/>
    </location>
</feature>
<dbReference type="Gene3D" id="3.30.750.24">
    <property type="entry name" value="STAS domain"/>
    <property type="match status" value="1"/>
</dbReference>
<gene>
    <name evidence="7" type="ORF">GMLC_33600</name>
</gene>
<feature type="transmembrane region" description="Helical" evidence="5">
    <location>
        <begin position="342"/>
        <end position="359"/>
    </location>
</feature>
<comment type="caution">
    <text evidence="7">The sequence shown here is derived from an EMBL/GenBank/DDBJ whole genome shotgun (WGS) entry which is preliminary data.</text>
</comment>
<name>A0A6V8NB98_9BACT</name>
<dbReference type="AlphaFoldDB" id="A0A6V8NB98"/>
<dbReference type="GO" id="GO:0016020">
    <property type="term" value="C:membrane"/>
    <property type="evidence" value="ECO:0007669"/>
    <property type="project" value="UniProtKB-SubCell"/>
</dbReference>
<dbReference type="EMBL" id="BLXZ01000007">
    <property type="protein sequence ID" value="GFO69781.1"/>
    <property type="molecule type" value="Genomic_DNA"/>
</dbReference>
<evidence type="ECO:0000256" key="1">
    <source>
        <dbReference type="ARBA" id="ARBA00004141"/>
    </source>
</evidence>
<evidence type="ECO:0000256" key="5">
    <source>
        <dbReference type="SAM" id="Phobius"/>
    </source>
</evidence>
<protein>
    <submittedName>
        <fullName evidence="7">DNA repair protein HhH-GPD</fullName>
    </submittedName>
</protein>
<feature type="transmembrane region" description="Helical" evidence="5">
    <location>
        <begin position="42"/>
        <end position="62"/>
    </location>
</feature>
<evidence type="ECO:0000259" key="6">
    <source>
        <dbReference type="PROSITE" id="PS50801"/>
    </source>
</evidence>
<dbReference type="InterPro" id="IPR036513">
    <property type="entry name" value="STAS_dom_sf"/>
</dbReference>
<dbReference type="PANTHER" id="PTHR11814">
    <property type="entry name" value="SULFATE TRANSPORTER"/>
    <property type="match status" value="1"/>
</dbReference>
<dbReference type="GO" id="GO:0055085">
    <property type="term" value="P:transmembrane transport"/>
    <property type="evidence" value="ECO:0007669"/>
    <property type="project" value="InterPro"/>
</dbReference>
<dbReference type="Proteomes" id="UP000587586">
    <property type="component" value="Unassembled WGS sequence"/>
</dbReference>
<dbReference type="InterPro" id="IPR002645">
    <property type="entry name" value="STAS_dom"/>
</dbReference>
<keyword evidence="4 5" id="KW-0472">Membrane</keyword>
<feature type="transmembrane region" description="Helical" evidence="5">
    <location>
        <begin position="68"/>
        <end position="84"/>
    </location>
</feature>
<proteinExistence type="predicted"/>
<feature type="transmembrane region" description="Helical" evidence="5">
    <location>
        <begin position="150"/>
        <end position="168"/>
    </location>
</feature>
<keyword evidence="8" id="KW-1185">Reference proteome</keyword>
<dbReference type="PROSITE" id="PS50801">
    <property type="entry name" value="STAS"/>
    <property type="match status" value="1"/>
</dbReference>
<sequence length="589" mass="62462">MAGAYQQNNAGGPQGARSTLKTLFPILNWLPEYRAPRLLHDLFAGVTLAAYAIPVAMAYSLLAGLTPQVGLYCYIGSGVVYALFATSRHLAIGPTAAISVMVASVVGTMAGGDTALYASIASATAGLVALLCFLAWALKLSSFVNFISETILTGFKAGAALSIALTQLPKLFGVSGGGGNFFQRFEFLFRQLPETQPVVLAIGICSLVIMFAGDRFYPRRPFALLVVALSTAAVSAFHLTDFGVQVVGAIPKGLPSFSFPSVGMQHMEGILELAFACFLLSYVESIAAARTFGTKHAYNIDPRQELLGLGAANLLAALGQGYPVAGGLSQSAVNEGAGARTPLSLFFASISLTFVLFFLTGMLQNLPQAVLAAVVIVAVSRFVKISEFRTLWRVSRIEFHVALVAFFGVLLLGILKGVTISAVASILFLLRFLARPHVAVLGRIPGTSRFADLARHPENEPFPGLFLFRVEAPLLYFNVDTVERLVLDAIHAVHASRAPVKLVVCDLSTSPYIDVAGARMLARLVAQLELEGIAFRVAEAHAAVRDILRDTGVAPYLGGVDRRTSLGDIVQQFQISSVPAGAPSCPGRG</sequence>
<comment type="subcellular location">
    <subcellularLocation>
        <location evidence="1">Membrane</location>
        <topology evidence="1">Multi-pass membrane protein</topology>
    </subcellularLocation>
</comment>